<dbReference type="InterPro" id="IPR049361">
    <property type="entry name" value="ZFPM1/2_PR"/>
</dbReference>
<reference evidence="3" key="1">
    <citation type="submission" date="2022-11" db="EMBL/GenBank/DDBJ databases">
        <title>Chromosome-level genome of Pogonophryne albipinna.</title>
        <authorList>
            <person name="Jo E."/>
        </authorList>
    </citation>
    <scope>NUCLEOTIDE SEQUENCE</scope>
    <source>
        <strain evidence="3">SGF0006</strain>
        <tissue evidence="3">Muscle</tissue>
    </source>
</reference>
<dbReference type="Pfam" id="PF21182">
    <property type="entry name" value="FOG1-like_PR"/>
    <property type="match status" value="1"/>
</dbReference>
<sequence length="245" mass="27096">MQVDFRLSMEGPLEDGLEEEEEECVSEENELLAKDEFSAEENFSAEFETENMSCEDMEYFCNKGEEDGNREAGESEMDVQAEKTRHGGPEEWDGPRELDAFLKEGERRIHTRQELPVGTTWGPFEGKIEMNPENTTLKMKSTVPVVLSAGPRWLLDVTWQGAEDNKNNCVVYCKGMDAISAAIQAGLLCGELQLLLGSDINTEQIGGDLQPLLFDLSSSCHISWHGPPATPRGAGRTGMASTCLP</sequence>
<evidence type="ECO:0000313" key="4">
    <source>
        <dbReference type="Proteomes" id="UP001219934"/>
    </source>
</evidence>
<gene>
    <name evidence="3" type="ORF">JOQ06_024838</name>
</gene>
<evidence type="ECO:0000259" key="2">
    <source>
        <dbReference type="Pfam" id="PF21182"/>
    </source>
</evidence>
<dbReference type="AlphaFoldDB" id="A0AAD6ATJ4"/>
<dbReference type="GO" id="GO:0007507">
    <property type="term" value="P:heart development"/>
    <property type="evidence" value="ECO:0007669"/>
    <property type="project" value="TreeGrafter"/>
</dbReference>
<dbReference type="Proteomes" id="UP001219934">
    <property type="component" value="Unassembled WGS sequence"/>
</dbReference>
<dbReference type="GO" id="GO:0000122">
    <property type="term" value="P:negative regulation of transcription by RNA polymerase II"/>
    <property type="evidence" value="ECO:0007669"/>
    <property type="project" value="TreeGrafter"/>
</dbReference>
<dbReference type="GO" id="GO:0005634">
    <property type="term" value="C:nucleus"/>
    <property type="evidence" value="ECO:0007669"/>
    <property type="project" value="TreeGrafter"/>
</dbReference>
<feature type="region of interest" description="Disordered" evidence="1">
    <location>
        <begin position="63"/>
        <end position="94"/>
    </location>
</feature>
<feature type="domain" description="Zinc finger protein ZFPM1/2 PR" evidence="2">
    <location>
        <begin position="95"/>
        <end position="176"/>
    </location>
</feature>
<feature type="compositionally biased region" description="Basic and acidic residues" evidence="1">
    <location>
        <begin position="80"/>
        <end position="94"/>
    </location>
</feature>
<evidence type="ECO:0000256" key="1">
    <source>
        <dbReference type="SAM" id="MobiDB-lite"/>
    </source>
</evidence>
<accession>A0AAD6ATJ4</accession>
<organism evidence="3 4">
    <name type="scientific">Pogonophryne albipinna</name>
    <dbReference type="NCBI Taxonomy" id="1090488"/>
    <lineage>
        <taxon>Eukaryota</taxon>
        <taxon>Metazoa</taxon>
        <taxon>Chordata</taxon>
        <taxon>Craniata</taxon>
        <taxon>Vertebrata</taxon>
        <taxon>Euteleostomi</taxon>
        <taxon>Actinopterygii</taxon>
        <taxon>Neopterygii</taxon>
        <taxon>Teleostei</taxon>
        <taxon>Neoteleostei</taxon>
        <taxon>Acanthomorphata</taxon>
        <taxon>Eupercaria</taxon>
        <taxon>Perciformes</taxon>
        <taxon>Notothenioidei</taxon>
        <taxon>Pogonophryne</taxon>
    </lineage>
</organism>
<dbReference type="GO" id="GO:0045944">
    <property type="term" value="P:positive regulation of transcription by RNA polymerase II"/>
    <property type="evidence" value="ECO:0007669"/>
    <property type="project" value="TreeGrafter"/>
</dbReference>
<dbReference type="PANTHER" id="PTHR12958:SF5">
    <property type="entry name" value="ZINC FINGER PROTEIN ZFPM2"/>
    <property type="match status" value="1"/>
</dbReference>
<name>A0AAD6ATJ4_9TELE</name>
<dbReference type="PANTHER" id="PTHR12958">
    <property type="entry name" value="FRIEND OF GATA2-RELATED"/>
    <property type="match status" value="1"/>
</dbReference>
<dbReference type="InterPro" id="IPR039746">
    <property type="entry name" value="FOG"/>
</dbReference>
<protein>
    <recommendedName>
        <fullName evidence="2">Zinc finger protein ZFPM1/2 PR domain-containing protein</fullName>
    </recommendedName>
</protein>
<comment type="caution">
    <text evidence="3">The sequence shown here is derived from an EMBL/GenBank/DDBJ whole genome shotgun (WGS) entry which is preliminary data.</text>
</comment>
<dbReference type="EMBL" id="JAPTMU010000015">
    <property type="protein sequence ID" value="KAJ4930527.1"/>
    <property type="molecule type" value="Genomic_DNA"/>
</dbReference>
<keyword evidence="4" id="KW-1185">Reference proteome</keyword>
<feature type="non-terminal residue" evidence="3">
    <location>
        <position position="245"/>
    </location>
</feature>
<dbReference type="GO" id="GO:0030154">
    <property type="term" value="P:cell differentiation"/>
    <property type="evidence" value="ECO:0007669"/>
    <property type="project" value="TreeGrafter"/>
</dbReference>
<dbReference type="GO" id="GO:0061629">
    <property type="term" value="F:RNA polymerase II-specific DNA-binding transcription factor binding"/>
    <property type="evidence" value="ECO:0007669"/>
    <property type="project" value="InterPro"/>
</dbReference>
<proteinExistence type="predicted"/>
<feature type="compositionally biased region" description="Basic and acidic residues" evidence="1">
    <location>
        <begin position="63"/>
        <end position="73"/>
    </location>
</feature>
<evidence type="ECO:0000313" key="3">
    <source>
        <dbReference type="EMBL" id="KAJ4930527.1"/>
    </source>
</evidence>